<organism evidence="7 8">
    <name type="scientific">Saccharopolyspora hordei</name>
    <dbReference type="NCBI Taxonomy" id="1838"/>
    <lineage>
        <taxon>Bacteria</taxon>
        <taxon>Bacillati</taxon>
        <taxon>Actinomycetota</taxon>
        <taxon>Actinomycetes</taxon>
        <taxon>Pseudonocardiales</taxon>
        <taxon>Pseudonocardiaceae</taxon>
        <taxon>Saccharopolyspora</taxon>
    </lineage>
</organism>
<evidence type="ECO:0000313" key="8">
    <source>
        <dbReference type="Proteomes" id="UP000587002"/>
    </source>
</evidence>
<gene>
    <name evidence="7" type="ORF">HNR68_003181</name>
</gene>
<feature type="transmembrane region" description="Helical" evidence="6">
    <location>
        <begin position="92"/>
        <end position="111"/>
    </location>
</feature>
<feature type="transmembrane region" description="Helical" evidence="6">
    <location>
        <begin position="379"/>
        <end position="403"/>
    </location>
</feature>
<dbReference type="Pfam" id="PF11700">
    <property type="entry name" value="ATG22"/>
    <property type="match status" value="1"/>
</dbReference>
<dbReference type="SUPFAM" id="SSF103473">
    <property type="entry name" value="MFS general substrate transporter"/>
    <property type="match status" value="1"/>
</dbReference>
<evidence type="ECO:0000256" key="6">
    <source>
        <dbReference type="SAM" id="Phobius"/>
    </source>
</evidence>
<reference evidence="7 8" key="1">
    <citation type="submission" date="2020-07" db="EMBL/GenBank/DDBJ databases">
        <title>Sequencing the genomes of 1000 actinobacteria strains.</title>
        <authorList>
            <person name="Klenk H.-P."/>
        </authorList>
    </citation>
    <scope>NUCLEOTIDE SEQUENCE [LARGE SCALE GENOMIC DNA]</scope>
    <source>
        <strain evidence="7 8">DSM 44065</strain>
    </source>
</reference>
<dbReference type="GO" id="GO:0012505">
    <property type="term" value="C:endomembrane system"/>
    <property type="evidence" value="ECO:0007669"/>
    <property type="project" value="UniProtKB-SubCell"/>
</dbReference>
<accession>A0A853AS11</accession>
<evidence type="ECO:0000256" key="1">
    <source>
        <dbReference type="ARBA" id="ARBA00004127"/>
    </source>
</evidence>
<feature type="transmembrane region" description="Helical" evidence="6">
    <location>
        <begin position="318"/>
        <end position="336"/>
    </location>
</feature>
<feature type="transmembrane region" description="Helical" evidence="6">
    <location>
        <begin position="117"/>
        <end position="137"/>
    </location>
</feature>
<feature type="transmembrane region" description="Helical" evidence="6">
    <location>
        <begin position="158"/>
        <end position="179"/>
    </location>
</feature>
<keyword evidence="2" id="KW-0813">Transport</keyword>
<keyword evidence="8" id="KW-1185">Reference proteome</keyword>
<dbReference type="PANTHER" id="PTHR23519">
    <property type="entry name" value="AUTOPHAGY-RELATED PROTEIN 22"/>
    <property type="match status" value="1"/>
</dbReference>
<keyword evidence="3 6" id="KW-0812">Transmembrane</keyword>
<dbReference type="EMBL" id="JACCFJ010000001">
    <property type="protein sequence ID" value="NYI84551.1"/>
    <property type="molecule type" value="Genomic_DNA"/>
</dbReference>
<keyword evidence="5 6" id="KW-0472">Membrane</keyword>
<feature type="transmembrane region" description="Helical" evidence="6">
    <location>
        <begin position="26"/>
        <end position="48"/>
    </location>
</feature>
<dbReference type="AlphaFoldDB" id="A0A853AS11"/>
<protein>
    <submittedName>
        <fullName evidence="7">UMF1 family MFS transporter</fullName>
    </submittedName>
</protein>
<evidence type="ECO:0000256" key="2">
    <source>
        <dbReference type="ARBA" id="ARBA00022448"/>
    </source>
</evidence>
<feature type="transmembrane region" description="Helical" evidence="6">
    <location>
        <begin position="342"/>
        <end position="358"/>
    </location>
</feature>
<evidence type="ECO:0000256" key="3">
    <source>
        <dbReference type="ARBA" id="ARBA00022692"/>
    </source>
</evidence>
<feature type="transmembrane region" description="Helical" evidence="6">
    <location>
        <begin position="289"/>
        <end position="306"/>
    </location>
</feature>
<comment type="caution">
    <text evidence="7">The sequence shown here is derived from an EMBL/GenBank/DDBJ whole genome shotgun (WGS) entry which is preliminary data.</text>
</comment>
<sequence>MAVSTGAPGAPPAVHRGARAVISWALWDWGSSAFNTVILTFVFTVYLTESVAPDPESGSQALGVALTVAGVCIALVAPVTGQRSDAGGRRKMWLAVHTALVITCTAGLFFVQDDASYLVLGLVLLAIASVFAEFATVNYNAMLLQVSTPATIGRISGFGWGMGYFGGLIALVVVLIGFVQPDVGLFGVTADEGLNIRAVALFAAAWFAVFALPLFFFVPEAPSSGEPVRAALISSYVVLGKRLAWMWREERRTLGFLVASAIYRDGLAAIFTFGGVIAAGTFGFGPSEVVVFAISANLVAGLGAFLGGRADDRFGPKAVIVAALFGLVVVGCLLLVLPSGKAAFWVCGLTLAIFLGPTQSASRTFLARIATPGKEGEVFGLYATTGRAVSFLGPLAFSGFITLFGSQRAGMGGIVLILVVGLVTMIPVRSPDRPADPGEVAAGDAS</sequence>
<feature type="transmembrane region" description="Helical" evidence="6">
    <location>
        <begin position="254"/>
        <end position="277"/>
    </location>
</feature>
<dbReference type="InterPro" id="IPR050495">
    <property type="entry name" value="ATG22/LtaA_families"/>
</dbReference>
<keyword evidence="4 6" id="KW-1133">Transmembrane helix</keyword>
<evidence type="ECO:0000256" key="4">
    <source>
        <dbReference type="ARBA" id="ARBA00022989"/>
    </source>
</evidence>
<comment type="subcellular location">
    <subcellularLocation>
        <location evidence="1">Endomembrane system</location>
        <topology evidence="1">Multi-pass membrane protein</topology>
    </subcellularLocation>
</comment>
<dbReference type="Proteomes" id="UP000587002">
    <property type="component" value="Unassembled WGS sequence"/>
</dbReference>
<feature type="transmembrane region" description="Helical" evidence="6">
    <location>
        <begin position="409"/>
        <end position="428"/>
    </location>
</feature>
<proteinExistence type="predicted"/>
<dbReference type="InterPro" id="IPR036259">
    <property type="entry name" value="MFS_trans_sf"/>
</dbReference>
<evidence type="ECO:0000313" key="7">
    <source>
        <dbReference type="EMBL" id="NYI84551.1"/>
    </source>
</evidence>
<name>A0A853AS11_9PSEU</name>
<dbReference type="InterPro" id="IPR024671">
    <property type="entry name" value="Atg22-like"/>
</dbReference>
<dbReference type="RefSeq" id="WP_343050179.1">
    <property type="nucleotide sequence ID" value="NZ_BAABFH010000001.1"/>
</dbReference>
<feature type="transmembrane region" description="Helical" evidence="6">
    <location>
        <begin position="60"/>
        <end position="80"/>
    </location>
</feature>
<feature type="transmembrane region" description="Helical" evidence="6">
    <location>
        <begin position="199"/>
        <end position="218"/>
    </location>
</feature>
<dbReference type="PANTHER" id="PTHR23519:SF1">
    <property type="entry name" value="AUTOPHAGY-RELATED PROTEIN 22"/>
    <property type="match status" value="1"/>
</dbReference>
<evidence type="ECO:0000256" key="5">
    <source>
        <dbReference type="ARBA" id="ARBA00023136"/>
    </source>
</evidence>
<dbReference type="Gene3D" id="1.20.1250.20">
    <property type="entry name" value="MFS general substrate transporter like domains"/>
    <property type="match status" value="2"/>
</dbReference>